<evidence type="ECO:0000256" key="2">
    <source>
        <dbReference type="ARBA" id="ARBA00023002"/>
    </source>
</evidence>
<dbReference type="InterPro" id="IPR015046">
    <property type="entry name" value="LciA_Immunity-like"/>
</dbReference>
<comment type="function">
    <text evidence="5">Has an important function as a repair enzyme for proteins that have been inactivated by oxidation. Catalyzes the reversible oxidation-reduction of methionine sulfoxide in proteins to methionine.</text>
</comment>
<protein>
    <recommendedName>
        <fullName evidence="5">Peptide methionine sulfoxide reductase MsrA</fullName>
        <shortName evidence="5">Protein-methionine-S-oxide reductase</shortName>
        <ecNumber evidence="5">1.8.4.11</ecNumber>
    </recommendedName>
    <alternativeName>
        <fullName evidence="5">Peptide-methionine (S)-S-oxide reductase</fullName>
        <shortName evidence="5">Peptide Met(O) reductase</shortName>
    </alternativeName>
</protein>
<dbReference type="Proteomes" id="UP000469871">
    <property type="component" value="Unassembled WGS sequence"/>
</dbReference>
<evidence type="ECO:0000256" key="4">
    <source>
        <dbReference type="ARBA" id="ARBA00048782"/>
    </source>
</evidence>
<sequence>MLDVEQMEIDLYNIILNRNTREWERTQFEEAKEDLAKMSIKQVIEKLEVNLRPLALRDNLTPDAMDFYLRITGESASAKAYDYAKHKITSPLYQERAIFAGGCFWCMVEPFETKPGVISVLSGYTGGETKKPNYDQVSGGYTGHVEAVEIIFDTRQITYEELLEIYWQISDPTDAFGQFQDRGKQYRSILFVVNEKQRQLAEKSREQLIQSNRFSRPIVTEIRQAKTFWPAENHHQQFYQKQPKRYKKIKHSHQLHLFFQRHR</sequence>
<comment type="caution">
    <text evidence="8">The sequence shown here is derived from an EMBL/GenBank/DDBJ whole genome shotgun (WGS) entry which is preliminary data.</text>
</comment>
<evidence type="ECO:0000313" key="7">
    <source>
        <dbReference type="EMBL" id="KAB7577337.1"/>
    </source>
</evidence>
<dbReference type="Gene3D" id="3.30.1060.10">
    <property type="entry name" value="Peptide methionine sulphoxide reductase MsrA"/>
    <property type="match status" value="1"/>
</dbReference>
<gene>
    <name evidence="5 7" type="primary">msrA</name>
    <name evidence="8" type="ORF">B1P95_08260</name>
    <name evidence="7" type="ORF">GBM73_08425</name>
</gene>
<comment type="catalytic activity">
    <reaction evidence="4 5">
        <text>[thioredoxin]-disulfide + L-methionine + H2O = L-methionine (S)-S-oxide + [thioredoxin]-dithiol</text>
        <dbReference type="Rhea" id="RHEA:19993"/>
        <dbReference type="Rhea" id="RHEA-COMP:10698"/>
        <dbReference type="Rhea" id="RHEA-COMP:10700"/>
        <dbReference type="ChEBI" id="CHEBI:15377"/>
        <dbReference type="ChEBI" id="CHEBI:29950"/>
        <dbReference type="ChEBI" id="CHEBI:50058"/>
        <dbReference type="ChEBI" id="CHEBI:57844"/>
        <dbReference type="ChEBI" id="CHEBI:58772"/>
        <dbReference type="EC" id="1.8.4.11"/>
    </reaction>
</comment>
<dbReference type="HAMAP" id="MF_01401">
    <property type="entry name" value="MsrA"/>
    <property type="match status" value="1"/>
</dbReference>
<dbReference type="OMA" id="IRRRWHK"/>
<dbReference type="NCBIfam" id="TIGR00401">
    <property type="entry name" value="msrA"/>
    <property type="match status" value="1"/>
</dbReference>
<dbReference type="EMBL" id="WEFP01000001">
    <property type="protein sequence ID" value="KAB7577337.1"/>
    <property type="molecule type" value="Genomic_DNA"/>
</dbReference>
<reference evidence="8 9" key="1">
    <citation type="submission" date="2017-02" db="EMBL/GenBank/DDBJ databases">
        <title>Clonality and virulence of isolates of VRE in Hematopoietic Stem Cell Transplanted (HSCT) patients.</title>
        <authorList>
            <person name="Marchi A.P."/>
            <person name="Martins R.C."/>
            <person name="Marie S.K."/>
            <person name="Levin A.S."/>
            <person name="Costa S.F."/>
        </authorList>
    </citation>
    <scope>NUCLEOTIDE SEQUENCE [LARGE SCALE GENOMIC DNA]</scope>
    <source>
        <strain evidence="8 9">LIM1759</strain>
    </source>
</reference>
<feature type="active site" evidence="5">
    <location>
        <position position="103"/>
    </location>
</feature>
<dbReference type="Pfam" id="PF08951">
    <property type="entry name" value="EntA_Immun"/>
    <property type="match status" value="1"/>
</dbReference>
<evidence type="ECO:0000256" key="3">
    <source>
        <dbReference type="ARBA" id="ARBA00047806"/>
    </source>
</evidence>
<evidence type="ECO:0000313" key="9">
    <source>
        <dbReference type="Proteomes" id="UP000191171"/>
    </source>
</evidence>
<evidence type="ECO:0000256" key="1">
    <source>
        <dbReference type="ARBA" id="ARBA00005591"/>
    </source>
</evidence>
<proteinExistence type="inferred from homology"/>
<dbReference type="GO" id="GO:0030153">
    <property type="term" value="P:bacteriocin immunity"/>
    <property type="evidence" value="ECO:0007669"/>
    <property type="project" value="InterPro"/>
</dbReference>
<accession>A0A133CV63</accession>
<dbReference type="InterPro" id="IPR036509">
    <property type="entry name" value="Met_Sox_Rdtase_MsrA_sf"/>
</dbReference>
<evidence type="ECO:0000313" key="10">
    <source>
        <dbReference type="Proteomes" id="UP000469871"/>
    </source>
</evidence>
<name>A0A133CV63_ENTFC</name>
<dbReference type="PANTHER" id="PTHR43774">
    <property type="entry name" value="PEPTIDE METHIONINE SULFOXIDE REDUCTASE"/>
    <property type="match status" value="1"/>
</dbReference>
<evidence type="ECO:0000313" key="8">
    <source>
        <dbReference type="EMBL" id="OOL82652.1"/>
    </source>
</evidence>
<dbReference type="Proteomes" id="UP000191171">
    <property type="component" value="Unassembled WGS sequence"/>
</dbReference>
<feature type="domain" description="Peptide methionine sulphoxide reductase MsrA" evidence="6">
    <location>
        <begin position="97"/>
        <end position="247"/>
    </location>
</feature>
<dbReference type="Pfam" id="PF01625">
    <property type="entry name" value="PMSR"/>
    <property type="match status" value="1"/>
</dbReference>
<dbReference type="PANTHER" id="PTHR43774:SF1">
    <property type="entry name" value="PEPTIDE METHIONINE SULFOXIDE REDUCTASE MSRA 2"/>
    <property type="match status" value="1"/>
</dbReference>
<dbReference type="SUPFAM" id="SSF55068">
    <property type="entry name" value="Peptide methionine sulfoxide reductase"/>
    <property type="match status" value="1"/>
</dbReference>
<evidence type="ECO:0000256" key="5">
    <source>
        <dbReference type="HAMAP-Rule" id="MF_01401"/>
    </source>
</evidence>
<comment type="catalytic activity">
    <reaction evidence="3 5">
        <text>L-methionyl-[protein] + [thioredoxin]-disulfide + H2O = L-methionyl-(S)-S-oxide-[protein] + [thioredoxin]-dithiol</text>
        <dbReference type="Rhea" id="RHEA:14217"/>
        <dbReference type="Rhea" id="RHEA-COMP:10698"/>
        <dbReference type="Rhea" id="RHEA-COMP:10700"/>
        <dbReference type="Rhea" id="RHEA-COMP:12313"/>
        <dbReference type="Rhea" id="RHEA-COMP:12315"/>
        <dbReference type="ChEBI" id="CHEBI:15377"/>
        <dbReference type="ChEBI" id="CHEBI:16044"/>
        <dbReference type="ChEBI" id="CHEBI:29950"/>
        <dbReference type="ChEBI" id="CHEBI:44120"/>
        <dbReference type="ChEBI" id="CHEBI:50058"/>
        <dbReference type="EC" id="1.8.4.11"/>
    </reaction>
</comment>
<dbReference type="EMBL" id="MVGJ01000037">
    <property type="protein sequence ID" value="OOL82652.1"/>
    <property type="molecule type" value="Genomic_DNA"/>
</dbReference>
<dbReference type="AlphaFoldDB" id="A0A133CV63"/>
<evidence type="ECO:0000259" key="6">
    <source>
        <dbReference type="Pfam" id="PF01625"/>
    </source>
</evidence>
<dbReference type="GO" id="GO:0008113">
    <property type="term" value="F:peptide-methionine (S)-S-oxide reductase activity"/>
    <property type="evidence" value="ECO:0007669"/>
    <property type="project" value="UniProtKB-UniRule"/>
</dbReference>
<comment type="similarity">
    <text evidence="1 5">Belongs to the MsrA Met sulfoxide reductase family.</text>
</comment>
<dbReference type="InterPro" id="IPR002569">
    <property type="entry name" value="Met_Sox_Rdtase_MsrA_dom"/>
</dbReference>
<dbReference type="EC" id="1.8.4.11" evidence="5"/>
<keyword evidence="2 5" id="KW-0560">Oxidoreductase</keyword>
<dbReference type="RefSeq" id="WP_002296391.1">
    <property type="nucleotide sequence ID" value="NZ_AP026601.1"/>
</dbReference>
<organism evidence="8 9">
    <name type="scientific">Enterococcus faecium</name>
    <name type="common">Streptococcus faecium</name>
    <dbReference type="NCBI Taxonomy" id="1352"/>
    <lineage>
        <taxon>Bacteria</taxon>
        <taxon>Bacillati</taxon>
        <taxon>Bacillota</taxon>
        <taxon>Bacilli</taxon>
        <taxon>Lactobacillales</taxon>
        <taxon>Enterococcaceae</taxon>
        <taxon>Enterococcus</taxon>
    </lineage>
</organism>
<dbReference type="CDD" id="cd21059">
    <property type="entry name" value="LciA-like"/>
    <property type="match status" value="1"/>
</dbReference>
<reference evidence="7 10" key="2">
    <citation type="submission" date="2019-10" db="EMBL/GenBank/DDBJ databases">
        <title>Evolutionary dynamics of vancomycin-resistant Enterococcus faecium during gastrointestinal tract colonization and bloodstream infection in immunocompromised pediatric patients.</title>
        <authorList>
            <person name="Chilambi G.S."/>
            <person name="Nordstrom H.R."/>
            <person name="Evans D.R."/>
            <person name="Ferrolino J."/>
            <person name="Hayden R.T."/>
            <person name="Maron G.M."/>
            <person name="Vo A.N."/>
            <person name="Gilmore M.S."/>
            <person name="Wolf J."/>
            <person name="Rosch J.W."/>
            <person name="Van Tyne D."/>
        </authorList>
    </citation>
    <scope>NUCLEOTIDE SEQUENCE [LARGE SCALE GENOMIC DNA]</scope>
    <source>
        <strain evidence="7 10">VRECG27</strain>
    </source>
</reference>